<dbReference type="Gene3D" id="6.10.140.910">
    <property type="match status" value="1"/>
</dbReference>
<keyword evidence="1" id="KW-0175">Coiled coil</keyword>
<evidence type="ECO:0000313" key="4">
    <source>
        <dbReference type="EMBL" id="KKF94183.1"/>
    </source>
</evidence>
<feature type="compositionally biased region" description="Polar residues" evidence="2">
    <location>
        <begin position="105"/>
        <end position="117"/>
    </location>
</feature>
<organism evidence="4 5">
    <name type="scientific">Ceratocystis fimbriata f. sp. platani</name>
    <dbReference type="NCBI Taxonomy" id="88771"/>
    <lineage>
        <taxon>Eukaryota</taxon>
        <taxon>Fungi</taxon>
        <taxon>Dikarya</taxon>
        <taxon>Ascomycota</taxon>
        <taxon>Pezizomycotina</taxon>
        <taxon>Sordariomycetes</taxon>
        <taxon>Hypocreomycetidae</taxon>
        <taxon>Microascales</taxon>
        <taxon>Ceratocystidaceae</taxon>
        <taxon>Ceratocystis</taxon>
    </lineage>
</organism>
<feature type="region of interest" description="Disordered" evidence="2">
    <location>
        <begin position="72"/>
        <end position="151"/>
    </location>
</feature>
<name>A0A0F8BNR7_CERFI</name>
<evidence type="ECO:0000259" key="3">
    <source>
        <dbReference type="Pfam" id="PF06428"/>
    </source>
</evidence>
<feature type="compositionally biased region" description="Low complexity" evidence="2">
    <location>
        <begin position="138"/>
        <end position="151"/>
    </location>
</feature>
<reference evidence="4 5" key="1">
    <citation type="submission" date="2015-04" db="EMBL/GenBank/DDBJ databases">
        <title>Genome sequence of Ceratocystis platani, a major pathogen of plane trees.</title>
        <authorList>
            <person name="Belbahri L."/>
        </authorList>
    </citation>
    <scope>NUCLEOTIDE SEQUENCE [LARGE SCALE GENOMIC DNA]</scope>
    <source>
        <strain evidence="4 5">CFO</strain>
    </source>
</reference>
<feature type="domain" description="GDP/GTP exchange factor Sec2 N-terminal" evidence="3">
    <location>
        <begin position="196"/>
        <end position="272"/>
    </location>
</feature>
<evidence type="ECO:0000313" key="5">
    <source>
        <dbReference type="Proteomes" id="UP000034841"/>
    </source>
</evidence>
<dbReference type="InterPro" id="IPR040351">
    <property type="entry name" value="RAB3IL/RAB3IP/Sec2"/>
</dbReference>
<feature type="region of interest" description="Disordered" evidence="2">
    <location>
        <begin position="175"/>
        <end position="197"/>
    </location>
</feature>
<protein>
    <submittedName>
        <fullName evidence="4">GDP/GTP exchange factor Sec2p</fullName>
    </submittedName>
</protein>
<evidence type="ECO:0000256" key="1">
    <source>
        <dbReference type="ARBA" id="ARBA00023054"/>
    </source>
</evidence>
<dbReference type="PANTHER" id="PTHR14430:SF4">
    <property type="entry name" value="GDP_GTP EXCHANGE FACTOR SEC2 N-TERMINAL DOMAIN-CONTAINING PROTEIN"/>
    <property type="match status" value="1"/>
</dbReference>
<comment type="caution">
    <text evidence="4">The sequence shown here is derived from an EMBL/GenBank/DDBJ whole genome shotgun (WGS) entry which is preliminary data.</text>
</comment>
<sequence>MAASPTLAAPPVLLPLPLPASANCCPSCGAKLEHHIDISAASEAQVALIEAQRRIAELENRVRNLQNQLDRTSINSGSLPDSPPHSPYFHQQKLSTSTSSSASTLNYTHQKQGSNDYLLTPPPSASAPRYVAEPPSTPSQSRPTTSSSSSWGFSASRFASLLSRKSTPNIRVAANSLSSTSSSQPPPSPPPSSTGVNDLMAALNREQNLRAKAEGRLVATSKEVEELSVVLFEQANEMVASERRARAKLEQRVAVLERRDADKKARLQSLEGAMDQIQRVKILLNTEEAAPPPASAAA</sequence>
<dbReference type="AlphaFoldDB" id="A0A0F8BNR7"/>
<dbReference type="InterPro" id="IPR009449">
    <property type="entry name" value="Sec2_N"/>
</dbReference>
<dbReference type="GO" id="GO:0051286">
    <property type="term" value="C:cell tip"/>
    <property type="evidence" value="ECO:0007669"/>
    <property type="project" value="TreeGrafter"/>
</dbReference>
<dbReference type="Pfam" id="PF06428">
    <property type="entry name" value="Sec2p"/>
    <property type="match status" value="1"/>
</dbReference>
<accession>A0A0F8BNR7</accession>
<dbReference type="Proteomes" id="UP000034841">
    <property type="component" value="Unassembled WGS sequence"/>
</dbReference>
<proteinExistence type="predicted"/>
<gene>
    <name evidence="4" type="ORF">CFO_g3461</name>
</gene>
<dbReference type="GO" id="GO:0005085">
    <property type="term" value="F:guanyl-nucleotide exchange factor activity"/>
    <property type="evidence" value="ECO:0007669"/>
    <property type="project" value="InterPro"/>
</dbReference>
<dbReference type="GO" id="GO:0070319">
    <property type="term" value="C:Golgi to plasma membrane transport vesicle"/>
    <property type="evidence" value="ECO:0007669"/>
    <property type="project" value="TreeGrafter"/>
</dbReference>
<dbReference type="EMBL" id="LBBL01000175">
    <property type="protein sequence ID" value="KKF94183.1"/>
    <property type="molecule type" value="Genomic_DNA"/>
</dbReference>
<dbReference type="SUPFAM" id="SSF144284">
    <property type="entry name" value="Sec2 N-terminal region"/>
    <property type="match status" value="1"/>
</dbReference>
<feature type="compositionally biased region" description="Low complexity" evidence="2">
    <location>
        <begin position="95"/>
        <end position="104"/>
    </location>
</feature>
<dbReference type="GO" id="GO:0006887">
    <property type="term" value="P:exocytosis"/>
    <property type="evidence" value="ECO:0007669"/>
    <property type="project" value="TreeGrafter"/>
</dbReference>
<dbReference type="OrthoDB" id="5560525at2759"/>
<keyword evidence="5" id="KW-1185">Reference proteome</keyword>
<evidence type="ECO:0000256" key="2">
    <source>
        <dbReference type="SAM" id="MobiDB-lite"/>
    </source>
</evidence>
<dbReference type="PANTHER" id="PTHR14430">
    <property type="entry name" value="RABIN3-RELATED"/>
    <property type="match status" value="1"/>
</dbReference>